<comment type="caution">
    <text evidence="1">The sequence shown here is derived from an EMBL/GenBank/DDBJ whole genome shotgun (WGS) entry which is preliminary data.</text>
</comment>
<dbReference type="RefSeq" id="WP_062969583.1">
    <property type="nucleotide sequence ID" value="NZ_JAAXOS010000007.1"/>
</dbReference>
<evidence type="ECO:0000313" key="1">
    <source>
        <dbReference type="EMBL" id="NKY27934.1"/>
    </source>
</evidence>
<accession>A0A7X6L591</accession>
<gene>
    <name evidence="1" type="ORF">HGB38_17125</name>
</gene>
<name>A0A7X6L591_9NOCA</name>
<proteinExistence type="predicted"/>
<evidence type="ECO:0000313" key="2">
    <source>
        <dbReference type="Proteomes" id="UP000540698"/>
    </source>
</evidence>
<dbReference type="AlphaFoldDB" id="A0A7X6L591"/>
<organism evidence="1 2">
    <name type="scientific">Nocardia gamkensis</name>
    <dbReference type="NCBI Taxonomy" id="352869"/>
    <lineage>
        <taxon>Bacteria</taxon>
        <taxon>Bacillati</taxon>
        <taxon>Actinomycetota</taxon>
        <taxon>Actinomycetes</taxon>
        <taxon>Mycobacteriales</taxon>
        <taxon>Nocardiaceae</taxon>
        <taxon>Nocardia</taxon>
    </lineage>
</organism>
<dbReference type="EMBL" id="JAAXOS010000007">
    <property type="protein sequence ID" value="NKY27934.1"/>
    <property type="molecule type" value="Genomic_DNA"/>
</dbReference>
<keyword evidence="2" id="KW-1185">Reference proteome</keyword>
<sequence length="165" mass="18457">MIGSLVTVCEAASFERPHVLFWAHELRPTGWTDPDRVAAYMYNTAAQQGAHWRVADAPFVVETFCMGDHGIVSGYQRTHVGQVEPILQSHNNRPAEEWGVSLYRSTLYAFADAVTDIPDDPRPLIHELMNAFWCQPTAAEAAAWGVYPYDSDPAGHRRPPTRPAH</sequence>
<protein>
    <submittedName>
        <fullName evidence="1">Uncharacterized protein</fullName>
    </submittedName>
</protein>
<reference evidence="1 2" key="1">
    <citation type="submission" date="2020-04" db="EMBL/GenBank/DDBJ databases">
        <title>MicrobeNet Type strains.</title>
        <authorList>
            <person name="Nicholson A.C."/>
        </authorList>
    </citation>
    <scope>NUCLEOTIDE SEQUENCE [LARGE SCALE GENOMIC DNA]</scope>
    <source>
        <strain evidence="1 2">DSM 44956</strain>
    </source>
</reference>
<dbReference type="Proteomes" id="UP000540698">
    <property type="component" value="Unassembled WGS sequence"/>
</dbReference>